<sequence>MKPGEAPAIVPCGRSEALARKYSELAALGTGQLPGLLICWPTARANKFQSLLYRRAETHGFAVERIVKLEELDEIYWPGPVIFHAHWFGPLANKVETESEYRQVVENALQSFDALRRRTGAKFVWTAHNTIPHGSRYPEVDTELRRRIIADFDAVHFMDESHAALLEEAFGLGPRHAFVARHPHYDPAHADHLERSEARETLGIDPGATLLLFFGSIQRYKGLNRLIAAFAEASKTRPDLRLVITGIPSDADYVAEVGDAVAGVNAVRFLPYKVPDDEIQRYFRAADAAVLPYSGEQLNSGAAMLALSFDCPIIAPRAQAFAALERFNVTLYADTGEHALARALAGFEHRSSTIDFAAFREAHDPVNVSDAFFKGLEPLKG</sequence>
<proteinExistence type="predicted"/>
<name>A0A842HXT4_9SPHN</name>
<dbReference type="GO" id="GO:0016757">
    <property type="term" value="F:glycosyltransferase activity"/>
    <property type="evidence" value="ECO:0007669"/>
    <property type="project" value="UniProtKB-KW"/>
</dbReference>
<evidence type="ECO:0000256" key="2">
    <source>
        <dbReference type="ARBA" id="ARBA00022679"/>
    </source>
</evidence>
<dbReference type="RefSeq" id="WP_185801067.1">
    <property type="nucleotide sequence ID" value="NZ_JACJVJ010000002.1"/>
</dbReference>
<dbReference type="Proteomes" id="UP000564378">
    <property type="component" value="Unassembled WGS sequence"/>
</dbReference>
<dbReference type="SUPFAM" id="SSF53756">
    <property type="entry name" value="UDP-Glycosyltransferase/glycogen phosphorylase"/>
    <property type="match status" value="1"/>
</dbReference>
<dbReference type="PANTHER" id="PTHR12526">
    <property type="entry name" value="GLYCOSYLTRANSFERASE"/>
    <property type="match status" value="1"/>
</dbReference>
<keyword evidence="1" id="KW-0328">Glycosyltransferase</keyword>
<evidence type="ECO:0000256" key="1">
    <source>
        <dbReference type="ARBA" id="ARBA00022676"/>
    </source>
</evidence>
<protein>
    <submittedName>
        <fullName evidence="3">Glycosyltransferase</fullName>
    </submittedName>
</protein>
<gene>
    <name evidence="3" type="ORF">H6P80_08970</name>
</gene>
<dbReference type="PANTHER" id="PTHR12526:SF510">
    <property type="entry name" value="D-INOSITOL 3-PHOSPHATE GLYCOSYLTRANSFERASE"/>
    <property type="match status" value="1"/>
</dbReference>
<keyword evidence="2 3" id="KW-0808">Transferase</keyword>
<dbReference type="AlphaFoldDB" id="A0A842HXT4"/>
<accession>A0A842HXT4</accession>
<evidence type="ECO:0000313" key="4">
    <source>
        <dbReference type="Proteomes" id="UP000564378"/>
    </source>
</evidence>
<evidence type="ECO:0000313" key="3">
    <source>
        <dbReference type="EMBL" id="MBC2777752.1"/>
    </source>
</evidence>
<dbReference type="Pfam" id="PF13692">
    <property type="entry name" value="Glyco_trans_1_4"/>
    <property type="match status" value="1"/>
</dbReference>
<reference evidence="3 4" key="1">
    <citation type="submission" date="2020-08" db="EMBL/GenBank/DDBJ databases">
        <title>Draft genome sequence of Parasphingopyxis sp. GrpM-11.</title>
        <authorList>
            <person name="Oh J."/>
            <person name="Roh D.-H."/>
        </authorList>
    </citation>
    <scope>NUCLEOTIDE SEQUENCE [LARGE SCALE GENOMIC DNA]</scope>
    <source>
        <strain evidence="3 4">GrpM-11</strain>
    </source>
</reference>
<dbReference type="EMBL" id="JACJVJ010000002">
    <property type="protein sequence ID" value="MBC2777752.1"/>
    <property type="molecule type" value="Genomic_DNA"/>
</dbReference>
<comment type="caution">
    <text evidence="3">The sequence shown here is derived from an EMBL/GenBank/DDBJ whole genome shotgun (WGS) entry which is preliminary data.</text>
</comment>
<organism evidence="3 4">
    <name type="scientific">Parasphingopyxis marina</name>
    <dbReference type="NCBI Taxonomy" id="2761622"/>
    <lineage>
        <taxon>Bacteria</taxon>
        <taxon>Pseudomonadati</taxon>
        <taxon>Pseudomonadota</taxon>
        <taxon>Alphaproteobacteria</taxon>
        <taxon>Sphingomonadales</taxon>
        <taxon>Sphingomonadaceae</taxon>
        <taxon>Parasphingopyxis</taxon>
    </lineage>
</organism>
<keyword evidence="4" id="KW-1185">Reference proteome</keyword>
<dbReference type="Gene3D" id="3.40.50.2000">
    <property type="entry name" value="Glycogen Phosphorylase B"/>
    <property type="match status" value="2"/>
</dbReference>